<protein>
    <submittedName>
        <fullName evidence="1">Uncharacterized protein</fullName>
    </submittedName>
</protein>
<evidence type="ECO:0000313" key="2">
    <source>
        <dbReference type="Proteomes" id="UP000299102"/>
    </source>
</evidence>
<reference evidence="1 2" key="1">
    <citation type="journal article" date="2019" name="Commun. Biol.">
        <title>The bagworm genome reveals a unique fibroin gene that provides high tensile strength.</title>
        <authorList>
            <person name="Kono N."/>
            <person name="Nakamura H."/>
            <person name="Ohtoshi R."/>
            <person name="Tomita M."/>
            <person name="Numata K."/>
            <person name="Arakawa K."/>
        </authorList>
    </citation>
    <scope>NUCLEOTIDE SEQUENCE [LARGE SCALE GENOMIC DNA]</scope>
</reference>
<accession>A0A4C1VGG8</accession>
<proteinExistence type="predicted"/>
<dbReference type="EMBL" id="BGZK01000342">
    <property type="protein sequence ID" value="GBP38006.1"/>
    <property type="molecule type" value="Genomic_DNA"/>
</dbReference>
<dbReference type="AlphaFoldDB" id="A0A4C1VGG8"/>
<name>A0A4C1VGG8_EUMVA</name>
<organism evidence="1 2">
    <name type="scientific">Eumeta variegata</name>
    <name type="common">Bagworm moth</name>
    <name type="synonym">Eumeta japonica</name>
    <dbReference type="NCBI Taxonomy" id="151549"/>
    <lineage>
        <taxon>Eukaryota</taxon>
        <taxon>Metazoa</taxon>
        <taxon>Ecdysozoa</taxon>
        <taxon>Arthropoda</taxon>
        <taxon>Hexapoda</taxon>
        <taxon>Insecta</taxon>
        <taxon>Pterygota</taxon>
        <taxon>Neoptera</taxon>
        <taxon>Endopterygota</taxon>
        <taxon>Lepidoptera</taxon>
        <taxon>Glossata</taxon>
        <taxon>Ditrysia</taxon>
        <taxon>Tineoidea</taxon>
        <taxon>Psychidae</taxon>
        <taxon>Oiketicinae</taxon>
        <taxon>Eumeta</taxon>
    </lineage>
</organism>
<comment type="caution">
    <text evidence="1">The sequence shown here is derived from an EMBL/GenBank/DDBJ whole genome shotgun (WGS) entry which is preliminary data.</text>
</comment>
<keyword evidence="2" id="KW-1185">Reference proteome</keyword>
<gene>
    <name evidence="1" type="ORF">EVAR_13046_1</name>
</gene>
<sequence length="79" mass="9112">MKDFCLIIPNSGCFEGDWNKKVRVLQNAAFQRLRPNENRKQNVGRDQHPPDDVIENVVITRIDLSYMDNSAMMAITLYG</sequence>
<dbReference type="Proteomes" id="UP000299102">
    <property type="component" value="Unassembled WGS sequence"/>
</dbReference>
<evidence type="ECO:0000313" key="1">
    <source>
        <dbReference type="EMBL" id="GBP38006.1"/>
    </source>
</evidence>